<evidence type="ECO:0000313" key="1">
    <source>
        <dbReference type="EMBL" id="KAJ0092926.1"/>
    </source>
</evidence>
<evidence type="ECO:0000313" key="2">
    <source>
        <dbReference type="Proteomes" id="UP001164250"/>
    </source>
</evidence>
<protein>
    <submittedName>
        <fullName evidence="1">Uncharacterized protein</fullName>
    </submittedName>
</protein>
<sequence>MNVMRPLCRGLLSNSSHFCSASKLPPLLATTGVRTRSFGIRGTKPKMGNNKEDEKNNIQTNPRVNKIQQLIHHHSSSDTTFPLIYSSSDERTEQEFFNFKVLGFLLMAFCCGMLMHHVFNLPGGWEKCWEEGATPWDLGKPTPVIVHLRQLGALPKGRALVPGCGTGYDLVAMASPERHVVGLEISDIAINKAKELFSSLPSANYITVLKADFFTWCPTELFDLIFDYTFFCAIEPEMRSAWAQKISDFLKLDGELITLMFPISDHVGGPPYKVSVSDYEEVLYPIGFQATSIVDNELAVGPRRVCENIIYIL</sequence>
<comment type="caution">
    <text evidence="1">The sequence shown here is derived from an EMBL/GenBank/DDBJ whole genome shotgun (WGS) entry which is preliminary data.</text>
</comment>
<reference evidence="2" key="1">
    <citation type="journal article" date="2023" name="G3 (Bethesda)">
        <title>Genome assembly and association tests identify interacting loci associated with vigor, precocity, and sex in interspecific pistachio rootstocks.</title>
        <authorList>
            <person name="Palmer W."/>
            <person name="Jacygrad E."/>
            <person name="Sagayaradj S."/>
            <person name="Cavanaugh K."/>
            <person name="Han R."/>
            <person name="Bertier L."/>
            <person name="Beede B."/>
            <person name="Kafkas S."/>
            <person name="Golino D."/>
            <person name="Preece J."/>
            <person name="Michelmore R."/>
        </authorList>
    </citation>
    <scope>NUCLEOTIDE SEQUENCE [LARGE SCALE GENOMIC DNA]</scope>
</reference>
<accession>A0ACC1B212</accession>
<gene>
    <name evidence="1" type="ORF">Patl1_26049</name>
</gene>
<dbReference type="EMBL" id="CM047903">
    <property type="protein sequence ID" value="KAJ0092926.1"/>
    <property type="molecule type" value="Genomic_DNA"/>
</dbReference>
<keyword evidence="2" id="KW-1185">Reference proteome</keyword>
<organism evidence="1 2">
    <name type="scientific">Pistacia atlantica</name>
    <dbReference type="NCBI Taxonomy" id="434234"/>
    <lineage>
        <taxon>Eukaryota</taxon>
        <taxon>Viridiplantae</taxon>
        <taxon>Streptophyta</taxon>
        <taxon>Embryophyta</taxon>
        <taxon>Tracheophyta</taxon>
        <taxon>Spermatophyta</taxon>
        <taxon>Magnoliopsida</taxon>
        <taxon>eudicotyledons</taxon>
        <taxon>Gunneridae</taxon>
        <taxon>Pentapetalae</taxon>
        <taxon>rosids</taxon>
        <taxon>malvids</taxon>
        <taxon>Sapindales</taxon>
        <taxon>Anacardiaceae</taxon>
        <taxon>Pistacia</taxon>
    </lineage>
</organism>
<proteinExistence type="predicted"/>
<name>A0ACC1B212_9ROSI</name>
<dbReference type="Proteomes" id="UP001164250">
    <property type="component" value="Chromosome 7"/>
</dbReference>